<sequence length="62" mass="7783">MVRRLAHWLYGDWSTHKALRIGMEWLNLSYAILHGWERSWPDMSLDLSFLLFWVWLRTRYDW</sequence>
<dbReference type="EMBL" id="FPBV01000001">
    <property type="protein sequence ID" value="SFU32687.1"/>
    <property type="molecule type" value="Genomic_DNA"/>
</dbReference>
<proteinExistence type="predicted"/>
<dbReference type="Proteomes" id="UP000183508">
    <property type="component" value="Unassembled WGS sequence"/>
</dbReference>
<dbReference type="RefSeq" id="WP_074948577.1">
    <property type="nucleotide sequence ID" value="NZ_FPBV01000001.1"/>
</dbReference>
<accession>A0A1I7F934</accession>
<evidence type="ECO:0000313" key="2">
    <source>
        <dbReference type="Proteomes" id="UP000183508"/>
    </source>
</evidence>
<gene>
    <name evidence="1" type="ORF">SAMN05421543_101123</name>
</gene>
<dbReference type="OrthoDB" id="9849711at2"/>
<dbReference type="AlphaFoldDB" id="A0A1I7F934"/>
<dbReference type="STRING" id="392015.SAMN05421543_101123"/>
<reference evidence="2" key="1">
    <citation type="submission" date="2016-10" db="EMBL/GenBank/DDBJ databases">
        <authorList>
            <person name="Varghese N."/>
        </authorList>
    </citation>
    <scope>NUCLEOTIDE SEQUENCE [LARGE SCALE GENOMIC DNA]</scope>
    <source>
        <strain evidence="2">DSM 17980</strain>
    </source>
</reference>
<keyword evidence="2" id="KW-1185">Reference proteome</keyword>
<organism evidence="1 2">
    <name type="scientific">Alicyclobacillus macrosporangiidus</name>
    <dbReference type="NCBI Taxonomy" id="392015"/>
    <lineage>
        <taxon>Bacteria</taxon>
        <taxon>Bacillati</taxon>
        <taxon>Bacillota</taxon>
        <taxon>Bacilli</taxon>
        <taxon>Bacillales</taxon>
        <taxon>Alicyclobacillaceae</taxon>
        <taxon>Alicyclobacillus</taxon>
    </lineage>
</organism>
<protein>
    <submittedName>
        <fullName evidence="1">Uncharacterized protein</fullName>
    </submittedName>
</protein>
<evidence type="ECO:0000313" key="1">
    <source>
        <dbReference type="EMBL" id="SFU32687.1"/>
    </source>
</evidence>
<name>A0A1I7F934_9BACL</name>